<dbReference type="InterPro" id="IPR036390">
    <property type="entry name" value="WH_DNA-bd_sf"/>
</dbReference>
<dbReference type="CDD" id="cd07377">
    <property type="entry name" value="WHTH_GntR"/>
    <property type="match status" value="1"/>
</dbReference>
<comment type="caution">
    <text evidence="5">The sequence shown here is derived from an EMBL/GenBank/DDBJ whole genome shotgun (WGS) entry which is preliminary data.</text>
</comment>
<dbReference type="InterPro" id="IPR000524">
    <property type="entry name" value="Tscrpt_reg_HTH_GntR"/>
</dbReference>
<dbReference type="PROSITE" id="PS50949">
    <property type="entry name" value="HTH_GNTR"/>
    <property type="match status" value="1"/>
</dbReference>
<dbReference type="InterPro" id="IPR028978">
    <property type="entry name" value="Chorismate_lyase_/UTRA_dom_sf"/>
</dbReference>
<sequence>MSRTPIWQSIHATLSAEIAEGIYPPGTRLPTEAELASRFGVNRHTVRHALAALAEGGLVSSRRGAGVFVTARPTDYPLGRRVRFHQNVEATGRTPSRRLTLLETRPASTKEAEALALPPAAPVHVVEGLSLVDGQPVAHFRSVLDAGRFPELLRHLAQTPSLTAALKACGLEDYTRKETRLTAKLATPLQALHLQLKEGAPILRSVAINADAAGVPVEYGSTWFAGDRVTLTVSPEGAG</sequence>
<dbReference type="SMART" id="SM00345">
    <property type="entry name" value="HTH_GNTR"/>
    <property type="match status" value="1"/>
</dbReference>
<dbReference type="NCBIfam" id="TIGR02325">
    <property type="entry name" value="C_P_lyase_phnF"/>
    <property type="match status" value="1"/>
</dbReference>
<proteinExistence type="predicted"/>
<dbReference type="PANTHER" id="PTHR44846:SF1">
    <property type="entry name" value="MANNOSYL-D-GLYCERATE TRANSPORT_METABOLISM SYSTEM REPRESSOR MNGR-RELATED"/>
    <property type="match status" value="1"/>
</dbReference>
<dbReference type="Gene3D" id="1.10.10.10">
    <property type="entry name" value="Winged helix-like DNA-binding domain superfamily/Winged helix DNA-binding domain"/>
    <property type="match status" value="1"/>
</dbReference>
<reference evidence="5 6" key="1">
    <citation type="submission" date="2023-08" db="EMBL/GenBank/DDBJ databases">
        <title>Characterization of two Paracoccaceae strains isolated from Phycosphere and proposal of Xinfangfangia lacusdiani sp. nov.</title>
        <authorList>
            <person name="Deng Y."/>
            <person name="Zhang Y.Q."/>
        </authorList>
    </citation>
    <scope>NUCLEOTIDE SEQUENCE [LARGE SCALE GENOMIC DNA]</scope>
    <source>
        <strain evidence="5 6">CPCC 101601</strain>
    </source>
</reference>
<evidence type="ECO:0000259" key="4">
    <source>
        <dbReference type="PROSITE" id="PS50949"/>
    </source>
</evidence>
<evidence type="ECO:0000256" key="1">
    <source>
        <dbReference type="ARBA" id="ARBA00023015"/>
    </source>
</evidence>
<dbReference type="Gene3D" id="3.40.1410.10">
    <property type="entry name" value="Chorismate lyase-like"/>
    <property type="match status" value="1"/>
</dbReference>
<dbReference type="RefSeq" id="WP_306681483.1">
    <property type="nucleotide sequence ID" value="NZ_JAVDBT010000016.1"/>
</dbReference>
<name>A0ABU0W199_9RHOB</name>
<dbReference type="Pfam" id="PF00392">
    <property type="entry name" value="GntR"/>
    <property type="match status" value="1"/>
</dbReference>
<evidence type="ECO:0000256" key="2">
    <source>
        <dbReference type="ARBA" id="ARBA00023125"/>
    </source>
</evidence>
<dbReference type="Proteomes" id="UP001239680">
    <property type="component" value="Unassembled WGS sequence"/>
</dbReference>
<keyword evidence="1" id="KW-0805">Transcription regulation</keyword>
<dbReference type="PANTHER" id="PTHR44846">
    <property type="entry name" value="MANNOSYL-D-GLYCERATE TRANSPORT/METABOLISM SYSTEM REPRESSOR MNGR-RELATED"/>
    <property type="match status" value="1"/>
</dbReference>
<dbReference type="SUPFAM" id="SSF46785">
    <property type="entry name" value="Winged helix' DNA-binding domain"/>
    <property type="match status" value="1"/>
</dbReference>
<dbReference type="InterPro" id="IPR050679">
    <property type="entry name" value="Bact_HTH_transcr_reg"/>
</dbReference>
<accession>A0ABU0W199</accession>
<keyword evidence="2" id="KW-0238">DNA-binding</keyword>
<evidence type="ECO:0000313" key="6">
    <source>
        <dbReference type="Proteomes" id="UP001239680"/>
    </source>
</evidence>
<dbReference type="EMBL" id="JAVDBT010000016">
    <property type="protein sequence ID" value="MDQ2067773.1"/>
    <property type="molecule type" value="Genomic_DNA"/>
</dbReference>
<evidence type="ECO:0000256" key="3">
    <source>
        <dbReference type="ARBA" id="ARBA00023163"/>
    </source>
</evidence>
<protein>
    <submittedName>
        <fullName evidence="5">Phosphonate metabolism transcriptional regulator PhnF</fullName>
    </submittedName>
</protein>
<dbReference type="PRINTS" id="PR00035">
    <property type="entry name" value="HTHGNTR"/>
</dbReference>
<dbReference type="Pfam" id="PF07702">
    <property type="entry name" value="UTRA"/>
    <property type="match status" value="1"/>
</dbReference>
<dbReference type="InterPro" id="IPR011663">
    <property type="entry name" value="UTRA"/>
</dbReference>
<keyword evidence="6" id="KW-1185">Reference proteome</keyword>
<dbReference type="InterPro" id="IPR036388">
    <property type="entry name" value="WH-like_DNA-bd_sf"/>
</dbReference>
<feature type="domain" description="HTH gntR-type" evidence="4">
    <location>
        <begin position="4"/>
        <end position="72"/>
    </location>
</feature>
<dbReference type="SMART" id="SM00866">
    <property type="entry name" value="UTRA"/>
    <property type="match status" value="1"/>
</dbReference>
<dbReference type="InterPro" id="IPR012702">
    <property type="entry name" value="CP_lyase_PhnF"/>
</dbReference>
<organism evidence="5 6">
    <name type="scientific">Pseudogemmobacter lacusdianii</name>
    <dbReference type="NCBI Taxonomy" id="3069608"/>
    <lineage>
        <taxon>Bacteria</taxon>
        <taxon>Pseudomonadati</taxon>
        <taxon>Pseudomonadota</taxon>
        <taxon>Alphaproteobacteria</taxon>
        <taxon>Rhodobacterales</taxon>
        <taxon>Paracoccaceae</taxon>
        <taxon>Pseudogemmobacter</taxon>
    </lineage>
</organism>
<keyword evidence="3" id="KW-0804">Transcription</keyword>
<gene>
    <name evidence="5" type="primary">phnF</name>
    <name evidence="5" type="ORF">Q9295_15455</name>
</gene>
<evidence type="ECO:0000313" key="5">
    <source>
        <dbReference type="EMBL" id="MDQ2067773.1"/>
    </source>
</evidence>
<dbReference type="SUPFAM" id="SSF64288">
    <property type="entry name" value="Chorismate lyase-like"/>
    <property type="match status" value="1"/>
</dbReference>